<evidence type="ECO:0000259" key="2">
    <source>
        <dbReference type="Pfam" id="PF04984"/>
    </source>
</evidence>
<proteinExistence type="inferred from homology"/>
<dbReference type="AlphaFoldDB" id="A0A414KKB9"/>
<comment type="similarity">
    <text evidence="1">Belongs to the myoviridae tail sheath protein family.</text>
</comment>
<sequence>MAGYFSLGENKIRPGAYFNVQKRGDETNFGAIDGVVAVLFKSSIGPLGKATVLPASEGYENTFGTGGTTDALREAFYGGAVKLIAVRVGNGGTVGSASLACATGKAKLSTKYPSGAKFTATIREKLGDSSKKECIVYLDGSEFEKVTFAAGAEEATALKEAFASSKNFVVDITDASGAVTAVSQSAFADGADPTVTNADYSAGLKEVEKYYFNTICVDTEDAAVHALVAAFLDRIYLAGSFGMAIVTPKPSSSLEDRMTSISSFDTENVIAPLNANANAGNEELKGYQVAAYIAGVVAATPANQSVTHATLSRYSVLNEILTNTEMEVAEEKGCLVLSTASDGAVWLDNGVNTLVHPDANHDSGWKKIRRTKTRYELLNRANAAADALVGKVDNDTNGRATIMAAIQGICNAMEAEGKIQYGNVTESTTVTTDGDTCGFDIEVIDLDSAEHIYLNYYFQFSTIVAASGE</sequence>
<reference evidence="3 4" key="1">
    <citation type="submission" date="2018-08" db="EMBL/GenBank/DDBJ databases">
        <title>A genome reference for cultivated species of the human gut microbiota.</title>
        <authorList>
            <person name="Zou Y."/>
            <person name="Xue W."/>
            <person name="Luo G."/>
        </authorList>
    </citation>
    <scope>NUCLEOTIDE SEQUENCE [LARGE SCALE GENOMIC DNA]</scope>
    <source>
        <strain evidence="3 4">AM27-32LB</strain>
    </source>
</reference>
<dbReference type="Gene3D" id="3.40.50.11790">
    <property type="match status" value="1"/>
</dbReference>
<evidence type="ECO:0000313" key="4">
    <source>
        <dbReference type="Proteomes" id="UP000283928"/>
    </source>
</evidence>
<feature type="domain" description="Tail sheath protein subtilisin-like" evidence="2">
    <location>
        <begin position="195"/>
        <end position="351"/>
    </location>
</feature>
<comment type="caution">
    <text evidence="3">The sequence shown here is derived from an EMBL/GenBank/DDBJ whole genome shotgun (WGS) entry which is preliminary data.</text>
</comment>
<dbReference type="RefSeq" id="WP_117628313.1">
    <property type="nucleotide sequence ID" value="NZ_JAQEBC010000016.1"/>
</dbReference>
<evidence type="ECO:0000256" key="1">
    <source>
        <dbReference type="ARBA" id="ARBA00008005"/>
    </source>
</evidence>
<name>A0A414KKB9_9FIRM</name>
<dbReference type="Pfam" id="PF04984">
    <property type="entry name" value="Phage_sheath_1"/>
    <property type="match status" value="1"/>
</dbReference>
<dbReference type="Gene3D" id="3.30.360.90">
    <property type="match status" value="1"/>
</dbReference>
<dbReference type="Gene3D" id="3.30.1370.220">
    <property type="match status" value="1"/>
</dbReference>
<dbReference type="EMBL" id="QSKO01000003">
    <property type="protein sequence ID" value="RHE77367.1"/>
    <property type="molecule type" value="Genomic_DNA"/>
</dbReference>
<organism evidence="3 4">
    <name type="scientific">Blautia obeum</name>
    <dbReference type="NCBI Taxonomy" id="40520"/>
    <lineage>
        <taxon>Bacteria</taxon>
        <taxon>Bacillati</taxon>
        <taxon>Bacillota</taxon>
        <taxon>Clostridia</taxon>
        <taxon>Lachnospirales</taxon>
        <taxon>Lachnospiraceae</taxon>
        <taxon>Blautia</taxon>
    </lineage>
</organism>
<dbReference type="Proteomes" id="UP000283928">
    <property type="component" value="Unassembled WGS sequence"/>
</dbReference>
<protein>
    <submittedName>
        <fullName evidence="3">Phage tail sheath protein</fullName>
    </submittedName>
</protein>
<evidence type="ECO:0000313" key="3">
    <source>
        <dbReference type="EMBL" id="RHE77367.1"/>
    </source>
</evidence>
<dbReference type="InterPro" id="IPR035089">
    <property type="entry name" value="Phage_sheath_subtilisin"/>
</dbReference>
<accession>A0A414KKB9</accession>
<gene>
    <name evidence="3" type="ORF">DW723_03020</name>
</gene>